<dbReference type="SUPFAM" id="SSF48371">
    <property type="entry name" value="ARM repeat"/>
    <property type="match status" value="1"/>
</dbReference>
<dbReference type="PANTHER" id="PTHR34033">
    <property type="entry name" value="AP-5 COMPLEX SUBUNIT BETA-1"/>
    <property type="match status" value="1"/>
</dbReference>
<dbReference type="GO" id="GO:0030119">
    <property type="term" value="C:AP-type membrane coat adaptor complex"/>
    <property type="evidence" value="ECO:0007669"/>
    <property type="project" value="TreeGrafter"/>
</dbReference>
<dbReference type="Proteomes" id="UP000015104">
    <property type="component" value="Unassembled WGS sequence"/>
</dbReference>
<accession>T1K7X8</accession>
<protein>
    <recommendedName>
        <fullName evidence="1">AP5B1 middle domain-containing protein</fullName>
    </recommendedName>
</protein>
<dbReference type="InterPro" id="IPR048979">
    <property type="entry name" value="AP5B1_middle"/>
</dbReference>
<reference evidence="3" key="1">
    <citation type="submission" date="2011-08" db="EMBL/GenBank/DDBJ databases">
        <authorList>
            <person name="Rombauts S."/>
        </authorList>
    </citation>
    <scope>NUCLEOTIDE SEQUENCE</scope>
    <source>
        <strain evidence="3">London</strain>
    </source>
</reference>
<feature type="domain" description="AP5B1 middle" evidence="1">
    <location>
        <begin position="342"/>
        <end position="660"/>
    </location>
</feature>
<dbReference type="AlphaFoldDB" id="T1K7X8"/>
<dbReference type="GO" id="GO:0005765">
    <property type="term" value="C:lysosomal membrane"/>
    <property type="evidence" value="ECO:0007669"/>
    <property type="project" value="TreeGrafter"/>
</dbReference>
<organism evidence="2 3">
    <name type="scientific">Tetranychus urticae</name>
    <name type="common">Two-spotted spider mite</name>
    <dbReference type="NCBI Taxonomy" id="32264"/>
    <lineage>
        <taxon>Eukaryota</taxon>
        <taxon>Metazoa</taxon>
        <taxon>Ecdysozoa</taxon>
        <taxon>Arthropoda</taxon>
        <taxon>Chelicerata</taxon>
        <taxon>Arachnida</taxon>
        <taxon>Acari</taxon>
        <taxon>Acariformes</taxon>
        <taxon>Trombidiformes</taxon>
        <taxon>Prostigmata</taxon>
        <taxon>Eleutherengona</taxon>
        <taxon>Raphignathae</taxon>
        <taxon>Tetranychoidea</taxon>
        <taxon>Tetranychidae</taxon>
        <taxon>Tetranychus</taxon>
    </lineage>
</organism>
<dbReference type="InterPro" id="IPR038741">
    <property type="entry name" value="AP5B1"/>
</dbReference>
<keyword evidence="3" id="KW-1185">Reference proteome</keyword>
<dbReference type="EMBL" id="CAEY01001814">
    <property type="status" value="NOT_ANNOTATED_CDS"/>
    <property type="molecule type" value="Genomic_DNA"/>
</dbReference>
<dbReference type="HOGENOM" id="CLU_318936_0_0_1"/>
<dbReference type="InterPro" id="IPR016024">
    <property type="entry name" value="ARM-type_fold"/>
</dbReference>
<name>T1K7X8_TETUR</name>
<dbReference type="GO" id="GO:0016197">
    <property type="term" value="P:endosomal transport"/>
    <property type="evidence" value="ECO:0007669"/>
    <property type="project" value="InterPro"/>
</dbReference>
<evidence type="ECO:0000313" key="3">
    <source>
        <dbReference type="Proteomes" id="UP000015104"/>
    </source>
</evidence>
<reference evidence="2" key="2">
    <citation type="submission" date="2015-06" db="UniProtKB">
        <authorList>
            <consortium name="EnsemblMetazoa"/>
        </authorList>
    </citation>
    <scope>IDENTIFICATION</scope>
</reference>
<evidence type="ECO:0000313" key="2">
    <source>
        <dbReference type="EnsemblMetazoa" id="tetur06g05920.1"/>
    </source>
</evidence>
<sequence>MINDLQLFSTEFYRKNVRLNLGKSDILYIPKDRAPIKEQFQEVIYKHLARYLGDILQGAELIHKTTEWITMAAVKWLSGRSTDTSFSFPHFDSCSGINNTIEINVMDFRRHSIQSLKSLKSVKSIKSSKEASNLSKCLLAGKNWFDTYLAYQKSLLPVDESTFILDILRDLFDGEVNDSIKLHLLSLLEQYFWLVSDVEKLEQTIGSLINVFQSSKSSDSVKCRYLYTCTVLWTCQIELVNDSLEGLLKSFTKTLVNLLNGKDNKNLSNAACQCLIQLEETRPGIIFRNVPDATIPRIHPTLLCLLLKNGSQFDPTIVKQLIGSLPRYNTDPYRLHIILNYLSDLMESKKQATLTPLVFKQFLPFFIHSTEAFHLHFSLLLLRSFGLELFSTNEELGLLHRLISLCTHPSLIIAHRLLFLDFAKSLLPILKSSHLADPHLFALGPFDGPDTQEKKLMILCQTEISDSDLITYLKTIESISISQSNRRATNALYRQLHFFLTVRPGLQNEIEPLLISMMMASPSLHIPYGLCLLDRQPALSARVSSSLVHKLLNMTNLVGDENKSRLKEYFLAIKWILKQPRKLLDSDKMLDTLNFCYDAAKQFPHLCKDLLSIIAVVIRHQTIDDKLKSLLNEILDMLMKNKNRVTISSWSQIYSIALNTLPNQENLRKVFCEEISDDDNLPLVVVDPKSNSIPLTVHEIKCTLEPVEVDCEFLAIPYTLKVSFNSGTMDEDIMSKLFGIELRLSCPIQEIDTVINIPCLGKDDFKVFQLKLSPIRVKPFTLNLDLRFGDINGVTYCCPQFTSEFFSFDRFMIPVRCSEAQFDKQWNFLIKQVQCHLTVQCFRNYSGLDQFLNDHENFKSYEIAPGKFVIGVVPNKMLLIRSIVVNGNLNFRMLTNLDKILKYLYYQFKQNN</sequence>
<proteinExistence type="predicted"/>
<dbReference type="Pfam" id="PF21588">
    <property type="entry name" value="AP5B1_middle"/>
    <property type="match status" value="1"/>
</dbReference>
<dbReference type="PANTHER" id="PTHR34033:SF1">
    <property type="entry name" value="AP-5 COMPLEX SUBUNIT BETA-1"/>
    <property type="match status" value="1"/>
</dbReference>
<evidence type="ECO:0000259" key="1">
    <source>
        <dbReference type="Pfam" id="PF21588"/>
    </source>
</evidence>
<dbReference type="EnsemblMetazoa" id="tetur06g05920.1">
    <property type="protein sequence ID" value="tetur06g05920.1"/>
    <property type="gene ID" value="tetur06g05920"/>
</dbReference>